<sequence length="769" mass="85251">MSDTEYKRLLDSAKDRAFFGFLALIQRAMQDADKNAGTQQSRASSGISQSALMSLRHFLRQDSSVLLRRVEALLRNYLDRAMQTMYVDMRPGLHNVTADDLSLIDDEAVNLQIEVGRLAQRMRDADEEGIGRLNVIISQLHGRHDAKERENPFRPYLLARVLYEAVHETAGEDAKARLLFEHLAEGLIPHLPGYYGAIRQVFESSGVHGKFIAQQSRAAHFQRYYGGQASDLPATSANFAGRVIPELRRMVDALQQNAAYSIAGDQSVHDLLRAVLGAAQGGLHGNAAPVGTGLENVAAKGSGSLAAQLCEYQKKVAQGEPIDAGKPQERNQLFALRDKLKPDSVSAEDRMTMEVVAMLFEFILEDEQIPVELRVQIGRLQVPILKAAVLDATLMHNEAHPARQLLNRMASAAVSADPSTKEGRQLGSEIERVVDQILREFDRDVAIFAASLKRFEAFLEQHLRQDHAYTAPAIEAVETAEKISILLTNITSELCSMLVPLNADKRITDFIIHVWPQVLVRAAWADRDRKIDSGQAGSTFCMYRAVLPDLLWSIQGKLNAQDRAALIRLLPELVKRLNQAMQLIQLPEEDSRQIMDQLVTVHTQVLRGQQTDAAQPVAREKLEQDFGRLAINWDRVAWTQAEPPQPRSDLIEEVVAHYGLPVTLNLGVNTIAATAADREFLAQTYLLGTRVEICTAEGSHQPAQLVWISTHRSLYLFRHDDGGLAIYTSAALLEALRDAAMVPVEYAPVFERAVESLLFGAEKIGSGAA</sequence>
<evidence type="ECO:0008006" key="3">
    <source>
        <dbReference type="Google" id="ProtNLM"/>
    </source>
</evidence>
<name>A0A0C2BJV0_9BURK</name>
<dbReference type="RefSeq" id="WP_040040310.1">
    <property type="nucleotide sequence ID" value="NZ_JWJG01000028.1"/>
</dbReference>
<gene>
    <name evidence="1" type="ORF">TSA66_12790</name>
</gene>
<keyword evidence="2" id="KW-1185">Reference proteome</keyword>
<protein>
    <recommendedName>
        <fullName evidence="3">Thymidine phosphorylase</fullName>
    </recommendedName>
</protein>
<reference evidence="1 2" key="1">
    <citation type="submission" date="2014-12" db="EMBL/GenBank/DDBJ databases">
        <title>Denitrispirillum autotrophicum gen. nov., sp. nov., Denitrifying, Facultatively Autotrophic Bacteria Isolated from Rice Paddy Soil.</title>
        <authorList>
            <person name="Ishii S."/>
            <person name="Ashida N."/>
            <person name="Ohno H."/>
            <person name="Otsuka S."/>
            <person name="Yokota A."/>
            <person name="Senoo K."/>
        </authorList>
    </citation>
    <scope>NUCLEOTIDE SEQUENCE [LARGE SCALE GENOMIC DNA]</scope>
    <source>
        <strain evidence="1 2">TSA66</strain>
    </source>
</reference>
<dbReference type="InterPro" id="IPR012434">
    <property type="entry name" value="DUF1631"/>
</dbReference>
<dbReference type="Pfam" id="PF07793">
    <property type="entry name" value="DUF1631"/>
    <property type="match status" value="1"/>
</dbReference>
<dbReference type="Proteomes" id="UP000031572">
    <property type="component" value="Unassembled WGS sequence"/>
</dbReference>
<comment type="caution">
    <text evidence="1">The sequence shown here is derived from an EMBL/GenBank/DDBJ whole genome shotgun (WGS) entry which is preliminary data.</text>
</comment>
<accession>A0A0C2BJV0</accession>
<evidence type="ECO:0000313" key="1">
    <source>
        <dbReference type="EMBL" id="KIF81485.1"/>
    </source>
</evidence>
<dbReference type="OrthoDB" id="8571923at2"/>
<dbReference type="AlphaFoldDB" id="A0A0C2BJV0"/>
<dbReference type="EMBL" id="JWJG01000028">
    <property type="protein sequence ID" value="KIF81485.1"/>
    <property type="molecule type" value="Genomic_DNA"/>
</dbReference>
<evidence type="ECO:0000313" key="2">
    <source>
        <dbReference type="Proteomes" id="UP000031572"/>
    </source>
</evidence>
<dbReference type="STRING" id="709839.TSA66_12790"/>
<proteinExistence type="predicted"/>
<organism evidence="1 2">
    <name type="scientific">Noviherbaspirillum autotrophicum</name>
    <dbReference type="NCBI Taxonomy" id="709839"/>
    <lineage>
        <taxon>Bacteria</taxon>
        <taxon>Pseudomonadati</taxon>
        <taxon>Pseudomonadota</taxon>
        <taxon>Betaproteobacteria</taxon>
        <taxon>Burkholderiales</taxon>
        <taxon>Oxalobacteraceae</taxon>
        <taxon>Noviherbaspirillum</taxon>
    </lineage>
</organism>